<reference evidence="1" key="1">
    <citation type="submission" date="2020-02" db="EMBL/GenBank/DDBJ databases">
        <authorList>
            <person name="Palmer J.M."/>
        </authorList>
    </citation>
    <scope>NUCLEOTIDE SEQUENCE</scope>
    <source>
        <strain evidence="1">EPUS1.4</strain>
        <tissue evidence="1">Thallus</tissue>
    </source>
</reference>
<proteinExistence type="predicted"/>
<keyword evidence="2" id="KW-1185">Reference proteome</keyword>
<protein>
    <submittedName>
        <fullName evidence="1">Uncharacterized protein</fullName>
    </submittedName>
</protein>
<dbReference type="EMBL" id="JAACFV010000310">
    <property type="protein sequence ID" value="KAF7502169.1"/>
    <property type="molecule type" value="Genomic_DNA"/>
</dbReference>
<name>A0A8H7A6C8_9EURO</name>
<sequence length="104" mass="12162">MSLIDLEASGVRRAEESWTSTVTRLSTITFYYEARDPQQRQEYQPSTKHDTWHVLWWLRRGADTRVVVRRYGSTHEIGATSCLDIGSSREKRRKGYAILKLNET</sequence>
<gene>
    <name evidence="1" type="ORF">GJ744_006869</name>
</gene>
<comment type="caution">
    <text evidence="1">The sequence shown here is derived from an EMBL/GenBank/DDBJ whole genome shotgun (WGS) entry which is preliminary data.</text>
</comment>
<accession>A0A8H7A6C8</accession>
<dbReference type="AlphaFoldDB" id="A0A8H7A6C8"/>
<evidence type="ECO:0000313" key="1">
    <source>
        <dbReference type="EMBL" id="KAF7502169.1"/>
    </source>
</evidence>
<evidence type="ECO:0000313" key="2">
    <source>
        <dbReference type="Proteomes" id="UP000606974"/>
    </source>
</evidence>
<organism evidence="1 2">
    <name type="scientific">Endocarpon pusillum</name>
    <dbReference type="NCBI Taxonomy" id="364733"/>
    <lineage>
        <taxon>Eukaryota</taxon>
        <taxon>Fungi</taxon>
        <taxon>Dikarya</taxon>
        <taxon>Ascomycota</taxon>
        <taxon>Pezizomycotina</taxon>
        <taxon>Eurotiomycetes</taxon>
        <taxon>Chaetothyriomycetidae</taxon>
        <taxon>Verrucariales</taxon>
        <taxon>Verrucariaceae</taxon>
        <taxon>Endocarpon</taxon>
    </lineage>
</organism>
<dbReference type="Proteomes" id="UP000606974">
    <property type="component" value="Unassembled WGS sequence"/>
</dbReference>